<evidence type="ECO:0000313" key="3">
    <source>
        <dbReference type="Proteomes" id="UP000271162"/>
    </source>
</evidence>
<evidence type="ECO:0000313" key="2">
    <source>
        <dbReference type="EMBL" id="VDL73357.1"/>
    </source>
</evidence>
<accession>A0A0N4Y261</accession>
<dbReference type="EMBL" id="UYSL01020192">
    <property type="protein sequence ID" value="VDL73357.1"/>
    <property type="molecule type" value="Genomic_DNA"/>
</dbReference>
<name>A0A0N4Y261_NIPBR</name>
<sequence length="124" mass="13963">MLIGISKSQGYQTEVYPSKNRSNCCKHCLDCIRKGIDPGDDFVVVERYTHVCHHFRKADEDEDTHRSDGPTRPPVGWLSVGRLVRHAPIAVIKDDISTNSSPRYEPRPSDNWDLGRNQSDGVTG</sequence>
<gene>
    <name evidence="2" type="ORF">NBR_LOCUS9768</name>
</gene>
<feature type="region of interest" description="Disordered" evidence="1">
    <location>
        <begin position="94"/>
        <end position="124"/>
    </location>
</feature>
<dbReference type="WBParaSite" id="NBR_0000976701-mRNA-1">
    <property type="protein sequence ID" value="NBR_0000976701-mRNA-1"/>
    <property type="gene ID" value="NBR_0000976701"/>
</dbReference>
<dbReference type="Proteomes" id="UP000271162">
    <property type="component" value="Unassembled WGS sequence"/>
</dbReference>
<evidence type="ECO:0000256" key="1">
    <source>
        <dbReference type="SAM" id="MobiDB-lite"/>
    </source>
</evidence>
<protein>
    <submittedName>
        <fullName evidence="4">LIM zinc-binding domain-containing protein</fullName>
    </submittedName>
</protein>
<reference evidence="4" key="1">
    <citation type="submission" date="2017-02" db="UniProtKB">
        <authorList>
            <consortium name="WormBaseParasite"/>
        </authorList>
    </citation>
    <scope>IDENTIFICATION</scope>
</reference>
<reference evidence="2 3" key="2">
    <citation type="submission" date="2018-11" db="EMBL/GenBank/DDBJ databases">
        <authorList>
            <consortium name="Pathogen Informatics"/>
        </authorList>
    </citation>
    <scope>NUCLEOTIDE SEQUENCE [LARGE SCALE GENOMIC DNA]</scope>
</reference>
<proteinExistence type="predicted"/>
<evidence type="ECO:0000313" key="4">
    <source>
        <dbReference type="WBParaSite" id="NBR_0000976701-mRNA-1"/>
    </source>
</evidence>
<keyword evidence="3" id="KW-1185">Reference proteome</keyword>
<dbReference type="AlphaFoldDB" id="A0A0N4Y261"/>
<organism evidence="4">
    <name type="scientific">Nippostrongylus brasiliensis</name>
    <name type="common">Rat hookworm</name>
    <dbReference type="NCBI Taxonomy" id="27835"/>
    <lineage>
        <taxon>Eukaryota</taxon>
        <taxon>Metazoa</taxon>
        <taxon>Ecdysozoa</taxon>
        <taxon>Nematoda</taxon>
        <taxon>Chromadorea</taxon>
        <taxon>Rhabditida</taxon>
        <taxon>Rhabditina</taxon>
        <taxon>Rhabditomorpha</taxon>
        <taxon>Strongyloidea</taxon>
        <taxon>Heligmosomidae</taxon>
        <taxon>Nippostrongylus</taxon>
    </lineage>
</organism>